<organism evidence="3 4">
    <name type="scientific">Mycolicibacterium poriferae</name>
    <dbReference type="NCBI Taxonomy" id="39694"/>
    <lineage>
        <taxon>Bacteria</taxon>
        <taxon>Bacillati</taxon>
        <taxon>Actinomycetota</taxon>
        <taxon>Actinomycetes</taxon>
        <taxon>Mycobacteriales</taxon>
        <taxon>Mycobacteriaceae</taxon>
        <taxon>Mycolicibacterium</taxon>
    </lineage>
</organism>
<proteinExistence type="predicted"/>
<dbReference type="SUPFAM" id="SSF46689">
    <property type="entry name" value="Homeodomain-like"/>
    <property type="match status" value="1"/>
</dbReference>
<evidence type="ECO:0000313" key="3">
    <source>
        <dbReference type="EMBL" id="BBX53789.1"/>
    </source>
</evidence>
<feature type="domain" description="HTH tetR-type" evidence="2">
    <location>
        <begin position="2"/>
        <end position="33"/>
    </location>
</feature>
<accession>A0A6N4VH84</accession>
<reference evidence="3 4" key="1">
    <citation type="journal article" date="2019" name="Emerg. Microbes Infect.">
        <title>Comprehensive subspecies identification of 175 nontuberculous mycobacteria species based on 7547 genomic profiles.</title>
        <authorList>
            <person name="Matsumoto Y."/>
            <person name="Kinjo T."/>
            <person name="Motooka D."/>
            <person name="Nabeya D."/>
            <person name="Jung N."/>
            <person name="Uechi K."/>
            <person name="Horii T."/>
            <person name="Iida T."/>
            <person name="Fujita J."/>
            <person name="Nakamura S."/>
        </authorList>
    </citation>
    <scope>NUCLEOTIDE SEQUENCE [LARGE SCALE GENOMIC DNA]</scope>
    <source>
        <strain evidence="3 4">JCM 12603</strain>
    </source>
</reference>
<evidence type="ECO:0000256" key="1">
    <source>
        <dbReference type="ARBA" id="ARBA00023125"/>
    </source>
</evidence>
<dbReference type="AlphaFoldDB" id="A0A6N4VH84"/>
<dbReference type="Pfam" id="PF00440">
    <property type="entry name" value="TetR_N"/>
    <property type="match status" value="1"/>
</dbReference>
<dbReference type="InterPro" id="IPR001647">
    <property type="entry name" value="HTH_TetR"/>
</dbReference>
<dbReference type="Gene3D" id="1.10.357.10">
    <property type="entry name" value="Tetracycline Repressor, domain 2"/>
    <property type="match status" value="1"/>
</dbReference>
<dbReference type="GO" id="GO:0003677">
    <property type="term" value="F:DNA binding"/>
    <property type="evidence" value="ECO:0007669"/>
    <property type="project" value="UniProtKB-KW"/>
</dbReference>
<gene>
    <name evidence="3" type="ORF">MPOR_48150</name>
</gene>
<keyword evidence="1" id="KW-0238">DNA-binding</keyword>
<dbReference type="Proteomes" id="UP000466785">
    <property type="component" value="Chromosome"/>
</dbReference>
<evidence type="ECO:0000259" key="2">
    <source>
        <dbReference type="Pfam" id="PF00440"/>
    </source>
</evidence>
<evidence type="ECO:0000313" key="4">
    <source>
        <dbReference type="Proteomes" id="UP000466785"/>
    </source>
</evidence>
<dbReference type="KEGG" id="mpof:MPOR_48150"/>
<name>A0A6N4VH84_9MYCO</name>
<sequence>MISAAAPLFAELGYARTTLAKIAAAAGVSVETVQTCGSKAALMIAAVEYSAFGQTGDRDIMDTEFGRDLKAIEDRDGAASFTTDYQTELHHRAAATTRALLGGAAADPTLDGYLRDLTAGIGRQSRRVLQHFADRGWLRTDLPFDEVVETAAVISGVEVYLRMVDRDGWSTSAYRQWLRRMFAEVIMSQAE</sequence>
<keyword evidence="4" id="KW-1185">Reference proteome</keyword>
<dbReference type="EMBL" id="AP022570">
    <property type="protein sequence ID" value="BBX53789.1"/>
    <property type="molecule type" value="Genomic_DNA"/>
</dbReference>
<protein>
    <submittedName>
        <fullName evidence="3">TetR family transcriptional regulator</fullName>
    </submittedName>
</protein>
<dbReference type="InterPro" id="IPR009057">
    <property type="entry name" value="Homeodomain-like_sf"/>
</dbReference>
<dbReference type="Gene3D" id="1.10.10.60">
    <property type="entry name" value="Homeodomain-like"/>
    <property type="match status" value="1"/>
</dbReference>